<dbReference type="EMBL" id="LN891178">
    <property type="protein sequence ID" value="CUS07795.1"/>
    <property type="molecule type" value="Genomic_DNA"/>
</dbReference>
<evidence type="ECO:0000256" key="1">
    <source>
        <dbReference type="SAM" id="MobiDB-lite"/>
    </source>
</evidence>
<proteinExistence type="predicted"/>
<dbReference type="AlphaFoldDB" id="A0A292PM75"/>
<evidence type="ECO:0000313" key="3">
    <source>
        <dbReference type="Proteomes" id="UP001412239"/>
    </source>
</evidence>
<gene>
    <name evidence="2" type="ORF">GSTUAT00008135001</name>
</gene>
<sequence length="162" mass="17876">MLFADILLHLQTDHSWPNRNSNYPSFLRRKRNTEMIQGSFTSAICPPALIARNGRSGTYKHHSPFPLSQRGQRSTNQPHCRKKVRPECSLPLSDACVGNFRNGVEHAVVDYEGVYAAPSVQCCFNHLLGGRGAGEVDGEVAEGVWVGELKVLEGWWSGAGDV</sequence>
<protein>
    <submittedName>
        <fullName evidence="2">Uncharacterized protein</fullName>
    </submittedName>
</protein>
<dbReference type="Proteomes" id="UP001412239">
    <property type="component" value="Unassembled WGS sequence"/>
</dbReference>
<keyword evidence="3" id="KW-1185">Reference proteome</keyword>
<accession>A0A292PM75</accession>
<evidence type="ECO:0000313" key="2">
    <source>
        <dbReference type="EMBL" id="CUS07795.1"/>
    </source>
</evidence>
<reference evidence="2" key="1">
    <citation type="submission" date="2015-10" db="EMBL/GenBank/DDBJ databases">
        <authorList>
            <person name="Regsiter A."/>
            <person name="william w."/>
        </authorList>
    </citation>
    <scope>NUCLEOTIDE SEQUENCE</scope>
    <source>
        <strain evidence="2">Montdore</strain>
    </source>
</reference>
<name>A0A292PM75_9PEZI</name>
<organism evidence="2 3">
    <name type="scientific">Tuber aestivum</name>
    <name type="common">summer truffle</name>
    <dbReference type="NCBI Taxonomy" id="59557"/>
    <lineage>
        <taxon>Eukaryota</taxon>
        <taxon>Fungi</taxon>
        <taxon>Dikarya</taxon>
        <taxon>Ascomycota</taxon>
        <taxon>Pezizomycotina</taxon>
        <taxon>Pezizomycetes</taxon>
        <taxon>Pezizales</taxon>
        <taxon>Tuberaceae</taxon>
        <taxon>Tuber</taxon>
    </lineage>
</organism>
<feature type="region of interest" description="Disordered" evidence="1">
    <location>
        <begin position="59"/>
        <end position="79"/>
    </location>
</feature>
<feature type="compositionally biased region" description="Polar residues" evidence="1">
    <location>
        <begin position="69"/>
        <end position="78"/>
    </location>
</feature>